<dbReference type="SMR" id="A0A2V3DNJ5"/>
<dbReference type="Proteomes" id="UP000246303">
    <property type="component" value="Unassembled WGS sequence"/>
</dbReference>
<evidence type="ECO:0000256" key="1">
    <source>
        <dbReference type="ARBA" id="ARBA00009175"/>
    </source>
</evidence>
<gene>
    <name evidence="5" type="primary">modA</name>
    <name evidence="5" type="ORF">CVS29_14545</name>
</gene>
<dbReference type="PANTHER" id="PTHR30632:SF0">
    <property type="entry name" value="SULFATE-BINDING PROTEIN"/>
    <property type="match status" value="1"/>
</dbReference>
<feature type="binding site" evidence="4">
    <location>
        <position position="63"/>
    </location>
    <ligand>
        <name>molybdate</name>
        <dbReference type="ChEBI" id="CHEBI:36264"/>
    </ligand>
</feature>
<dbReference type="GO" id="GO:0030973">
    <property type="term" value="F:molybdate ion binding"/>
    <property type="evidence" value="ECO:0007669"/>
    <property type="project" value="TreeGrafter"/>
</dbReference>
<dbReference type="Pfam" id="PF13531">
    <property type="entry name" value="SBP_bac_11"/>
    <property type="match status" value="1"/>
</dbReference>
<comment type="caution">
    <text evidence="5">The sequence shown here is derived from an EMBL/GenBank/DDBJ whole genome shotgun (WGS) entry which is preliminary data.</text>
</comment>
<sequence>MAGRLGSGHRGIRYTALAAGAVLALGLAACAPSADPAPQNSPSAPVMDSPELSGTLNVYAAASLKKTFTEMATQFEAAHPKVKVSLSFDGSSTLVTQIKEGAPSDVFASADQANMSKLSDAGLVQGTPVEFANNFLTLVVPPGNPASITSFADAAKEGVKLVICAPQVPCGAASASDAKSAGLTLKPVSEELNVTSVLGKVTSGEADAGLVYVTDAKTAGDKVVSIPLGLKKPTINHYPIAAVNTSQSPQVAQAFIALVTGEQGQKTLRDAGFGAP</sequence>
<dbReference type="EMBL" id="QHLZ01000010">
    <property type="protein sequence ID" value="PXA64552.1"/>
    <property type="molecule type" value="Genomic_DNA"/>
</dbReference>
<proteinExistence type="inferred from homology"/>
<keyword evidence="2 4" id="KW-0479">Metal-binding</keyword>
<dbReference type="CDD" id="cd13538">
    <property type="entry name" value="PBP2_ModA_like_1"/>
    <property type="match status" value="1"/>
</dbReference>
<accession>A0A2V3DNJ5</accession>
<evidence type="ECO:0000313" key="6">
    <source>
        <dbReference type="Proteomes" id="UP000246303"/>
    </source>
</evidence>
<feature type="binding site" evidence="4">
    <location>
        <position position="194"/>
    </location>
    <ligand>
        <name>molybdate</name>
        <dbReference type="ChEBI" id="CHEBI:36264"/>
    </ligand>
</feature>
<name>A0A2V3DNJ5_9MICC</name>
<keyword evidence="6" id="KW-1185">Reference proteome</keyword>
<keyword evidence="4" id="KW-0500">Molybdenum</keyword>
<dbReference type="GO" id="GO:0046872">
    <property type="term" value="F:metal ion binding"/>
    <property type="evidence" value="ECO:0007669"/>
    <property type="project" value="UniProtKB-KW"/>
</dbReference>
<dbReference type="Gene3D" id="3.40.190.10">
    <property type="entry name" value="Periplasmic binding protein-like II"/>
    <property type="match status" value="2"/>
</dbReference>
<reference evidence="5 6" key="1">
    <citation type="submission" date="2018-05" db="EMBL/GenBank/DDBJ databases">
        <title>Genetic diversity of glacier-inhabiting Cryobacterium bacteria in China and description of Cryobacterium mengkeensis sp. nov. and Arthrobacter glacialis sp. nov.</title>
        <authorList>
            <person name="Liu Q."/>
            <person name="Xin Y.-H."/>
        </authorList>
    </citation>
    <scope>NUCLEOTIDE SEQUENCE [LARGE SCALE GENOMIC DNA]</scope>
    <source>
        <strain evidence="5 6">GP3</strain>
    </source>
</reference>
<protein>
    <submittedName>
        <fullName evidence="5">Molybdate ABC transporter substrate-binding protein</fullName>
    </submittedName>
</protein>
<evidence type="ECO:0000256" key="3">
    <source>
        <dbReference type="ARBA" id="ARBA00022729"/>
    </source>
</evidence>
<dbReference type="PIRSF" id="PIRSF004846">
    <property type="entry name" value="ModA"/>
    <property type="match status" value="1"/>
</dbReference>
<evidence type="ECO:0000256" key="4">
    <source>
        <dbReference type="PIRSR" id="PIRSR004846-1"/>
    </source>
</evidence>
<evidence type="ECO:0000313" key="5">
    <source>
        <dbReference type="EMBL" id="PXA64552.1"/>
    </source>
</evidence>
<evidence type="ECO:0000256" key="2">
    <source>
        <dbReference type="ARBA" id="ARBA00022723"/>
    </source>
</evidence>
<feature type="binding site" evidence="4">
    <location>
        <position position="212"/>
    </location>
    <ligand>
        <name>molybdate</name>
        <dbReference type="ChEBI" id="CHEBI:36264"/>
    </ligand>
</feature>
<dbReference type="SUPFAM" id="SSF53850">
    <property type="entry name" value="Periplasmic binding protein-like II"/>
    <property type="match status" value="1"/>
</dbReference>
<dbReference type="RefSeq" id="WP_110107056.1">
    <property type="nucleotide sequence ID" value="NZ_JACBZZ010000001.1"/>
</dbReference>
<dbReference type="PROSITE" id="PS51257">
    <property type="entry name" value="PROKAR_LIPOPROTEIN"/>
    <property type="match status" value="1"/>
</dbReference>
<feature type="binding site" evidence="4">
    <location>
        <position position="91"/>
    </location>
    <ligand>
        <name>molybdate</name>
        <dbReference type="ChEBI" id="CHEBI:36264"/>
    </ligand>
</feature>
<dbReference type="NCBIfam" id="TIGR01256">
    <property type="entry name" value="modA"/>
    <property type="match status" value="1"/>
</dbReference>
<keyword evidence="3" id="KW-0732">Signal</keyword>
<organism evidence="5 6">
    <name type="scientific">Arthrobacter psychrochitiniphilus</name>
    <dbReference type="NCBI Taxonomy" id="291045"/>
    <lineage>
        <taxon>Bacteria</taxon>
        <taxon>Bacillati</taxon>
        <taxon>Actinomycetota</taxon>
        <taxon>Actinomycetes</taxon>
        <taxon>Micrococcales</taxon>
        <taxon>Micrococcaceae</taxon>
        <taxon>Arthrobacter</taxon>
    </lineage>
</organism>
<comment type="similarity">
    <text evidence="1">Belongs to the bacterial solute-binding protein ModA family.</text>
</comment>
<dbReference type="PANTHER" id="PTHR30632">
    <property type="entry name" value="MOLYBDATE-BINDING PERIPLASMIC PROTEIN"/>
    <property type="match status" value="1"/>
</dbReference>
<dbReference type="OrthoDB" id="9785015at2"/>
<dbReference type="InterPro" id="IPR050682">
    <property type="entry name" value="ModA/WtpA"/>
</dbReference>
<dbReference type="AlphaFoldDB" id="A0A2V3DNJ5"/>
<dbReference type="GO" id="GO:0015689">
    <property type="term" value="P:molybdate ion transport"/>
    <property type="evidence" value="ECO:0007669"/>
    <property type="project" value="InterPro"/>
</dbReference>
<dbReference type="InterPro" id="IPR005950">
    <property type="entry name" value="ModA"/>
</dbReference>